<dbReference type="EMBL" id="CP000094">
    <property type="protein sequence ID" value="ABA75221.1"/>
    <property type="molecule type" value="Genomic_DNA"/>
</dbReference>
<dbReference type="Proteomes" id="UP000002704">
    <property type="component" value="Chromosome"/>
</dbReference>
<organism evidence="1 2">
    <name type="scientific">Pseudomonas fluorescens (strain Pf0-1)</name>
    <dbReference type="NCBI Taxonomy" id="205922"/>
    <lineage>
        <taxon>Bacteria</taxon>
        <taxon>Pseudomonadati</taxon>
        <taxon>Pseudomonadota</taxon>
        <taxon>Gammaproteobacteria</taxon>
        <taxon>Pseudomonadales</taxon>
        <taxon>Pseudomonadaceae</taxon>
        <taxon>Pseudomonas</taxon>
    </lineage>
</organism>
<reference evidence="1 2" key="1">
    <citation type="journal article" date="2009" name="Genome Biol.">
        <title>Genomic and genetic analyses of diversity and plant interactions of Pseudomonas fluorescens.</title>
        <authorList>
            <person name="Silby M.W."/>
            <person name="Cerdeno-Tarraga A.M."/>
            <person name="Vernikos G.S."/>
            <person name="Giddens S.R."/>
            <person name="Jackson R.W."/>
            <person name="Preston G.M."/>
            <person name="Zhang X.X."/>
            <person name="Moon C.D."/>
            <person name="Gehrig S.M."/>
            <person name="Godfrey S.A."/>
            <person name="Knight C.G."/>
            <person name="Malone J.G."/>
            <person name="Robinson Z."/>
            <person name="Spiers A.J."/>
            <person name="Harris S."/>
            <person name="Challis G.L."/>
            <person name="Yaxley A.M."/>
            <person name="Harris D."/>
            <person name="Seeger K."/>
            <person name="Murphy L."/>
            <person name="Rutter S."/>
            <person name="Squares R."/>
            <person name="Quail M.A."/>
            <person name="Saunders E."/>
            <person name="Mavromatis K."/>
            <person name="Brettin T.S."/>
            <person name="Bentley S.D."/>
            <person name="Hothersall J."/>
            <person name="Stephens E."/>
            <person name="Thomas C.M."/>
            <person name="Parkhill J."/>
            <person name="Levy S.B."/>
            <person name="Rainey P.B."/>
            <person name="Thomson N.R."/>
        </authorList>
    </citation>
    <scope>NUCLEOTIDE SEQUENCE [LARGE SCALE GENOMIC DNA]</scope>
    <source>
        <strain evidence="1 2">Pf0-1</strain>
    </source>
</reference>
<evidence type="ECO:0000313" key="1">
    <source>
        <dbReference type="EMBL" id="ABA75221.1"/>
    </source>
</evidence>
<proteinExistence type="predicted"/>
<protein>
    <submittedName>
        <fullName evidence="1">Uncharacterized protein</fullName>
    </submittedName>
</protein>
<evidence type="ECO:0000313" key="2">
    <source>
        <dbReference type="Proteomes" id="UP000002704"/>
    </source>
</evidence>
<dbReference type="RefSeq" id="WP_011334847.1">
    <property type="nucleotide sequence ID" value="NC_007492.2"/>
</dbReference>
<gene>
    <name evidence="1" type="ordered locus">Pfl01_3483</name>
</gene>
<dbReference type="AlphaFoldDB" id="Q3KAI3"/>
<accession>Q3KAI3</accession>
<sequence>MAETVKEKLKRLQRHIDVLANTGQHQACYMLTGRVDLNRLGRHFNMMLKRRHPDVVDTRHHFFWFKTDEGVVVSYTGNMFLLGAVDEFMTKAVAIGIAGAAEELYYGRSKDTFMAAVMMQLSQFKTSSSGRSFGGAQLG</sequence>
<dbReference type="HOGENOM" id="CLU_1904953_0_0_6"/>
<dbReference type="KEGG" id="pfo:Pfl01_3483"/>
<name>Q3KAI3_PSEPF</name>